<name>A0A1C6WYN3_PLACE</name>
<dbReference type="EMBL" id="FMIN01000538">
    <property type="protein sequence ID" value="SCL95197.1"/>
    <property type="molecule type" value="Genomic_DNA"/>
</dbReference>
<proteinExistence type="predicted"/>
<keyword evidence="1" id="KW-0472">Membrane</keyword>
<dbReference type="NCBIfam" id="TIGR01590">
    <property type="entry name" value="yir-bir-cir_Pla"/>
    <property type="match status" value="1"/>
</dbReference>
<gene>
    <name evidence="2" type="ORF">PCHDS_000563200</name>
</gene>
<organism evidence="2">
    <name type="scientific">Plasmodium chabaudi adami</name>
    <dbReference type="NCBI Taxonomy" id="5826"/>
    <lineage>
        <taxon>Eukaryota</taxon>
        <taxon>Sar</taxon>
        <taxon>Alveolata</taxon>
        <taxon>Apicomplexa</taxon>
        <taxon>Aconoidasida</taxon>
        <taxon>Haemosporida</taxon>
        <taxon>Plasmodiidae</taxon>
        <taxon>Plasmodium</taxon>
        <taxon>Plasmodium (Vinckeia)</taxon>
    </lineage>
</organism>
<dbReference type="Proteomes" id="UP000507536">
    <property type="component" value="Unassembled WGS sequence"/>
</dbReference>
<keyword evidence="1" id="KW-1133">Transmembrane helix</keyword>
<feature type="non-terminal residue" evidence="2">
    <location>
        <position position="1"/>
    </location>
</feature>
<feature type="transmembrane region" description="Helical" evidence="1">
    <location>
        <begin position="251"/>
        <end position="271"/>
    </location>
</feature>
<dbReference type="InterPro" id="IPR006477">
    <property type="entry name" value="Yir_bir_cir"/>
</dbReference>
<keyword evidence="1" id="KW-0812">Transmembrane</keyword>
<reference evidence="2" key="1">
    <citation type="submission" date="2016-08" db="EMBL/GenBank/DDBJ databases">
        <authorList>
            <consortium name="Pathogen Informatics"/>
        </authorList>
    </citation>
    <scope>NUCLEOTIDE SEQUENCE</scope>
    <source>
        <strain evidence="2">DS</strain>
    </source>
</reference>
<evidence type="ECO:0000256" key="1">
    <source>
        <dbReference type="SAM" id="Phobius"/>
    </source>
</evidence>
<evidence type="ECO:0000313" key="2">
    <source>
        <dbReference type="EMBL" id="SCL95197.1"/>
    </source>
</evidence>
<accession>A0A1C6WYN3</accession>
<sequence length="299" mass="34511">NLITMNYLCTLFKGIDEKISVNLNNSEFNSDQFSSLNNFCPFLDDGKQQKCNNYEEIVISAFITFLALFKSNDAEVDAVEDDKLAEYAILWLCYKLNQNAKNKFLNINEIYNNYIKSIEKYINGLDGVETFNSCMDIINKKQYLMSMDIKIASNIYKAFEKLCKLYTECNEKNNDYPSCSKDASEFVENFEKLNGNSDITGNNSYSQILYTLSTDYNNFKNVWAKKCIQCTDLPTLPKIKMPPGLSIASKLITALSIFAIPVFLGIAYKYSLFGFDKRLKRIHSREKLKKIKKKMNQYI</sequence>
<dbReference type="AlphaFoldDB" id="A0A1C6WYN3"/>
<protein>
    <submittedName>
        <fullName evidence="2">Plasmodium variant antigen protein Cir/Yir/Bir, putative</fullName>
    </submittedName>
</protein>
<dbReference type="Pfam" id="PF06022">
    <property type="entry name" value="Cir_Bir_Yir"/>
    <property type="match status" value="1"/>
</dbReference>